<proteinExistence type="predicted"/>
<dbReference type="HOGENOM" id="CLU_2544602_0_0_1"/>
<sequence>MRFSTLARIFVVFRRRKRRKFRREPTFLSYRRRTSTTEKSHQTHHHSHHFPRKSPGFRFRRIFDTFTFTRSLKPQYSVENHVQ</sequence>
<dbReference type="eggNOG" id="KOG1030">
    <property type="taxonomic scope" value="Eukaryota"/>
</dbReference>
<reference evidence="3" key="1">
    <citation type="submission" date="2011-07" db="EMBL/GenBank/DDBJ databases">
        <authorList>
            <consortium name="Caenorhabditis brenneri Sequencing and Analysis Consortium"/>
            <person name="Wilson R.K."/>
        </authorList>
    </citation>
    <scope>NUCLEOTIDE SEQUENCE [LARGE SCALE GENOMIC DNA]</scope>
    <source>
        <strain evidence="3">PB2801</strain>
    </source>
</reference>
<feature type="region of interest" description="Disordered" evidence="1">
    <location>
        <begin position="30"/>
        <end position="53"/>
    </location>
</feature>
<name>G0P164_CAEBE</name>
<dbReference type="EMBL" id="GL380009">
    <property type="protein sequence ID" value="EGT42234.1"/>
    <property type="molecule type" value="Genomic_DNA"/>
</dbReference>
<protein>
    <submittedName>
        <fullName evidence="2">Uncharacterized protein</fullName>
    </submittedName>
</protein>
<feature type="compositionally biased region" description="Basic residues" evidence="1">
    <location>
        <begin position="42"/>
        <end position="52"/>
    </location>
</feature>
<dbReference type="STRING" id="135651.G0P164"/>
<dbReference type="AlphaFoldDB" id="G0P164"/>
<evidence type="ECO:0000256" key="1">
    <source>
        <dbReference type="SAM" id="MobiDB-lite"/>
    </source>
</evidence>
<dbReference type="Proteomes" id="UP000008068">
    <property type="component" value="Unassembled WGS sequence"/>
</dbReference>
<evidence type="ECO:0000313" key="3">
    <source>
        <dbReference type="Proteomes" id="UP000008068"/>
    </source>
</evidence>
<gene>
    <name evidence="2" type="ORF">CAEBREN_30609</name>
</gene>
<evidence type="ECO:0000313" key="2">
    <source>
        <dbReference type="EMBL" id="EGT42234.1"/>
    </source>
</evidence>
<accession>G0P164</accession>
<organism evidence="3">
    <name type="scientific">Caenorhabditis brenneri</name>
    <name type="common">Nematode worm</name>
    <dbReference type="NCBI Taxonomy" id="135651"/>
    <lineage>
        <taxon>Eukaryota</taxon>
        <taxon>Metazoa</taxon>
        <taxon>Ecdysozoa</taxon>
        <taxon>Nematoda</taxon>
        <taxon>Chromadorea</taxon>
        <taxon>Rhabditida</taxon>
        <taxon>Rhabditina</taxon>
        <taxon>Rhabditomorpha</taxon>
        <taxon>Rhabditoidea</taxon>
        <taxon>Rhabditidae</taxon>
        <taxon>Peloderinae</taxon>
        <taxon>Caenorhabditis</taxon>
    </lineage>
</organism>
<dbReference type="InParanoid" id="G0P164"/>
<keyword evidence="3" id="KW-1185">Reference proteome</keyword>